<evidence type="ECO:0000313" key="3">
    <source>
        <dbReference type="Proteomes" id="UP001642483"/>
    </source>
</evidence>
<dbReference type="Proteomes" id="UP001642483">
    <property type="component" value="Unassembled WGS sequence"/>
</dbReference>
<protein>
    <submittedName>
        <fullName evidence="2">Uncharacterized protein</fullName>
    </submittedName>
</protein>
<sequence>MAPGMGEAVPFTNVDAPPELYGNNRVFQAPDPPNLTPETEEVYGRIIAAAFQEEGNRDEEMDWHQQAIIENDYDQNAYEAIDEDDVEEIEMENLNCGNESDDDEESVEEQEEY</sequence>
<evidence type="ECO:0000256" key="1">
    <source>
        <dbReference type="SAM" id="MobiDB-lite"/>
    </source>
</evidence>
<proteinExistence type="predicted"/>
<feature type="compositionally biased region" description="Acidic residues" evidence="1">
    <location>
        <begin position="99"/>
        <end position="113"/>
    </location>
</feature>
<keyword evidence="3" id="KW-1185">Reference proteome</keyword>
<evidence type="ECO:0000313" key="2">
    <source>
        <dbReference type="EMBL" id="CAK8696827.1"/>
    </source>
</evidence>
<feature type="region of interest" description="Disordered" evidence="1">
    <location>
        <begin position="93"/>
        <end position="113"/>
    </location>
</feature>
<gene>
    <name evidence="2" type="ORF">CVLEPA_LOCUS30140</name>
</gene>
<organism evidence="2 3">
    <name type="scientific">Clavelina lepadiformis</name>
    <name type="common">Light-bulb sea squirt</name>
    <name type="synonym">Ascidia lepadiformis</name>
    <dbReference type="NCBI Taxonomy" id="159417"/>
    <lineage>
        <taxon>Eukaryota</taxon>
        <taxon>Metazoa</taxon>
        <taxon>Chordata</taxon>
        <taxon>Tunicata</taxon>
        <taxon>Ascidiacea</taxon>
        <taxon>Aplousobranchia</taxon>
        <taxon>Clavelinidae</taxon>
        <taxon>Clavelina</taxon>
    </lineage>
</organism>
<comment type="caution">
    <text evidence="2">The sequence shown here is derived from an EMBL/GenBank/DDBJ whole genome shotgun (WGS) entry which is preliminary data.</text>
</comment>
<reference evidence="2 3" key="1">
    <citation type="submission" date="2024-02" db="EMBL/GenBank/DDBJ databases">
        <authorList>
            <person name="Daric V."/>
            <person name="Darras S."/>
        </authorList>
    </citation>
    <scope>NUCLEOTIDE SEQUENCE [LARGE SCALE GENOMIC DNA]</scope>
</reference>
<dbReference type="EMBL" id="CAWYQH010000163">
    <property type="protein sequence ID" value="CAK8696827.1"/>
    <property type="molecule type" value="Genomic_DNA"/>
</dbReference>
<name>A0ABP0GYV0_CLALP</name>
<accession>A0ABP0GYV0</accession>